<keyword evidence="5 7" id="KW-0472">Membrane</keyword>
<dbReference type="CDD" id="cd03127">
    <property type="entry name" value="tetraspanin_LEL"/>
    <property type="match status" value="1"/>
</dbReference>
<dbReference type="Pfam" id="PF00335">
    <property type="entry name" value="Tetraspanin"/>
    <property type="match status" value="1"/>
</dbReference>
<comment type="similarity">
    <text evidence="2 7">Belongs to the tetraspanin (TM4SF) family.</text>
</comment>
<evidence type="ECO:0000256" key="2">
    <source>
        <dbReference type="ARBA" id="ARBA00006840"/>
    </source>
</evidence>
<dbReference type="EMBL" id="JARGEI010000027">
    <property type="protein sequence ID" value="KAJ8707601.1"/>
    <property type="molecule type" value="Genomic_DNA"/>
</dbReference>
<evidence type="ECO:0000313" key="8">
    <source>
        <dbReference type="EMBL" id="KAJ8707601.1"/>
    </source>
</evidence>
<dbReference type="PANTHER" id="PTHR19282">
    <property type="entry name" value="TETRASPANIN"/>
    <property type="match status" value="1"/>
</dbReference>
<dbReference type="PANTHER" id="PTHR19282:SF456">
    <property type="entry name" value="CD63 MOLECULE"/>
    <property type="match status" value="1"/>
</dbReference>
<protein>
    <recommendedName>
        <fullName evidence="7">Tetraspanin</fullName>
    </recommendedName>
</protein>
<keyword evidence="6" id="KW-1015">Disulfide bond</keyword>
<keyword evidence="9" id="KW-1185">Reference proteome</keyword>
<comment type="subcellular location">
    <subcellularLocation>
        <location evidence="1 7">Membrane</location>
        <topology evidence="1 7">Multi-pass membrane protein</topology>
    </subcellularLocation>
</comment>
<feature type="transmembrane region" description="Helical" evidence="7">
    <location>
        <begin position="82"/>
        <end position="104"/>
    </location>
</feature>
<accession>A0AAD7Y936</accession>
<evidence type="ECO:0000256" key="5">
    <source>
        <dbReference type="ARBA" id="ARBA00023136"/>
    </source>
</evidence>
<feature type="transmembrane region" description="Helical" evidence="7">
    <location>
        <begin position="12"/>
        <end position="36"/>
    </location>
</feature>
<dbReference type="InterPro" id="IPR000301">
    <property type="entry name" value="Tetraspanin_animals"/>
</dbReference>
<dbReference type="Proteomes" id="UP001231518">
    <property type="component" value="Chromosome 28"/>
</dbReference>
<dbReference type="GO" id="GO:0005886">
    <property type="term" value="C:plasma membrane"/>
    <property type="evidence" value="ECO:0007669"/>
    <property type="project" value="TreeGrafter"/>
</dbReference>
<gene>
    <name evidence="8" type="ORF">PYW07_011278</name>
</gene>
<dbReference type="Gene3D" id="1.10.1450.10">
    <property type="entry name" value="Tetraspanin"/>
    <property type="match status" value="1"/>
</dbReference>
<evidence type="ECO:0000256" key="1">
    <source>
        <dbReference type="ARBA" id="ARBA00004141"/>
    </source>
</evidence>
<dbReference type="AlphaFoldDB" id="A0AAD7Y936"/>
<dbReference type="InterPro" id="IPR008952">
    <property type="entry name" value="Tetraspanin_EC2_sf"/>
</dbReference>
<feature type="transmembrane region" description="Helical" evidence="7">
    <location>
        <begin position="194"/>
        <end position="218"/>
    </location>
</feature>
<proteinExistence type="inferred from homology"/>
<reference evidence="8" key="1">
    <citation type="submission" date="2023-03" db="EMBL/GenBank/DDBJ databases">
        <title>Chromosome-level genomes of two armyworms, Mythimna separata and Mythimna loreyi, provide insights into the biosynthesis and reception of sex pheromones.</title>
        <authorList>
            <person name="Zhao H."/>
        </authorList>
    </citation>
    <scope>NUCLEOTIDE SEQUENCE</scope>
    <source>
        <strain evidence="8">BeijingLab</strain>
        <tissue evidence="8">Pupa</tissue>
    </source>
</reference>
<dbReference type="SUPFAM" id="SSF48652">
    <property type="entry name" value="Tetraspanin"/>
    <property type="match status" value="1"/>
</dbReference>
<comment type="caution">
    <text evidence="8">The sequence shown here is derived from an EMBL/GenBank/DDBJ whole genome shotgun (WGS) entry which is preliminary data.</text>
</comment>
<feature type="disulfide bond" evidence="6">
    <location>
        <begin position="141"/>
        <end position="161"/>
    </location>
</feature>
<evidence type="ECO:0000256" key="4">
    <source>
        <dbReference type="ARBA" id="ARBA00022989"/>
    </source>
</evidence>
<evidence type="ECO:0000313" key="9">
    <source>
        <dbReference type="Proteomes" id="UP001231518"/>
    </source>
</evidence>
<sequence length="228" mass="24781">MCCLAEFIVKYVLIISNFIFAIAGLAIIGLGTAAQINLNEIHDVVPGSLSFLTISIITLGCIIFVIAFCACCGAIRESTCMLLTYAVFMGILAAVKIYITVVIFEFLGHVTDTVTDWLTKAFANSNVRPAYNAMENLFKCCGTVGPASYPTIGLPVSPTCCKNPDMLVNECSLTNSYEGCIPQVTSYLESFGEAIGIVLIVVILVECVCLIFSIFLVCQFRNKKRRYA</sequence>
<dbReference type="PRINTS" id="PR00259">
    <property type="entry name" value="TMFOUR"/>
</dbReference>
<evidence type="ECO:0000256" key="6">
    <source>
        <dbReference type="PIRSR" id="PIRSR002419-1"/>
    </source>
</evidence>
<dbReference type="InterPro" id="IPR018499">
    <property type="entry name" value="Tetraspanin/Peripherin"/>
</dbReference>
<organism evidence="8 9">
    <name type="scientific">Mythimna separata</name>
    <name type="common">Oriental armyworm</name>
    <name type="synonym">Pseudaletia separata</name>
    <dbReference type="NCBI Taxonomy" id="271217"/>
    <lineage>
        <taxon>Eukaryota</taxon>
        <taxon>Metazoa</taxon>
        <taxon>Ecdysozoa</taxon>
        <taxon>Arthropoda</taxon>
        <taxon>Hexapoda</taxon>
        <taxon>Insecta</taxon>
        <taxon>Pterygota</taxon>
        <taxon>Neoptera</taxon>
        <taxon>Endopterygota</taxon>
        <taxon>Lepidoptera</taxon>
        <taxon>Glossata</taxon>
        <taxon>Ditrysia</taxon>
        <taxon>Noctuoidea</taxon>
        <taxon>Noctuidae</taxon>
        <taxon>Noctuinae</taxon>
        <taxon>Hadenini</taxon>
        <taxon>Mythimna</taxon>
    </lineage>
</organism>
<evidence type="ECO:0000256" key="3">
    <source>
        <dbReference type="ARBA" id="ARBA00022692"/>
    </source>
</evidence>
<keyword evidence="3 7" id="KW-0812">Transmembrane</keyword>
<keyword evidence="4 7" id="KW-1133">Transmembrane helix</keyword>
<name>A0AAD7Y936_MYTSE</name>
<evidence type="ECO:0000256" key="7">
    <source>
        <dbReference type="RuleBase" id="RU361218"/>
    </source>
</evidence>
<dbReference type="PIRSF" id="PIRSF002419">
    <property type="entry name" value="Tetraspanin"/>
    <property type="match status" value="1"/>
</dbReference>
<feature type="transmembrane region" description="Helical" evidence="7">
    <location>
        <begin position="48"/>
        <end position="75"/>
    </location>
</feature>